<name>A0A1H3I2B8_9RHOB</name>
<reference evidence="1 2" key="1">
    <citation type="submission" date="2016-10" db="EMBL/GenBank/DDBJ databases">
        <authorList>
            <person name="de Groot N.N."/>
        </authorList>
    </citation>
    <scope>NUCLEOTIDE SEQUENCE [LARGE SCALE GENOMIC DNA]</scope>
    <source>
        <strain evidence="1 2">DSM 24677</strain>
    </source>
</reference>
<proteinExistence type="predicted"/>
<dbReference type="AlphaFoldDB" id="A0A1H3I2B8"/>
<gene>
    <name evidence="1" type="ORF">SAMN05444486_101816</name>
</gene>
<keyword evidence="2" id="KW-1185">Reference proteome</keyword>
<dbReference type="Proteomes" id="UP000199026">
    <property type="component" value="Unassembled WGS sequence"/>
</dbReference>
<dbReference type="InterPro" id="IPR029058">
    <property type="entry name" value="AB_hydrolase_fold"/>
</dbReference>
<evidence type="ECO:0000313" key="2">
    <source>
        <dbReference type="Proteomes" id="UP000199026"/>
    </source>
</evidence>
<dbReference type="STRING" id="576131.SAMN05444486_101816"/>
<accession>A0A1H3I2B8</accession>
<evidence type="ECO:0000313" key="1">
    <source>
        <dbReference type="EMBL" id="SDY21843.1"/>
    </source>
</evidence>
<protein>
    <submittedName>
        <fullName evidence="1">Uncharacterized protein</fullName>
    </submittedName>
</protein>
<sequence length="80" mass="8684">MSGGAIVNSERTYVTNDNDWSAHAPLVEVFEVPGDHDSMVLEPNVRVLAARLRRCIEDAENPAARAARVAALPNKIKEAS</sequence>
<organism evidence="1 2">
    <name type="scientific">Lentibacter algarum</name>
    <dbReference type="NCBI Taxonomy" id="576131"/>
    <lineage>
        <taxon>Bacteria</taxon>
        <taxon>Pseudomonadati</taxon>
        <taxon>Pseudomonadota</taxon>
        <taxon>Alphaproteobacteria</taxon>
        <taxon>Rhodobacterales</taxon>
        <taxon>Roseobacteraceae</taxon>
        <taxon>Lentibacter</taxon>
    </lineage>
</organism>
<dbReference type="EMBL" id="FNPR01000001">
    <property type="protein sequence ID" value="SDY21843.1"/>
    <property type="molecule type" value="Genomic_DNA"/>
</dbReference>
<dbReference type="SUPFAM" id="SSF53474">
    <property type="entry name" value="alpha/beta-Hydrolases"/>
    <property type="match status" value="1"/>
</dbReference>
<dbReference type="Gene3D" id="3.40.50.1820">
    <property type="entry name" value="alpha/beta hydrolase"/>
    <property type="match status" value="1"/>
</dbReference>